<dbReference type="PROSITE" id="PS00501">
    <property type="entry name" value="SPASE_I_1"/>
    <property type="match status" value="1"/>
</dbReference>
<dbReference type="AlphaFoldDB" id="A0A1D8GBT5"/>
<dbReference type="InterPro" id="IPR019533">
    <property type="entry name" value="Peptidase_S26"/>
</dbReference>
<organism evidence="10 11">
    <name type="scientific">Geosporobacter ferrireducens</name>
    <dbReference type="NCBI Taxonomy" id="1424294"/>
    <lineage>
        <taxon>Bacteria</taxon>
        <taxon>Bacillati</taxon>
        <taxon>Bacillota</taxon>
        <taxon>Clostridia</taxon>
        <taxon>Peptostreptococcales</taxon>
        <taxon>Thermotaleaceae</taxon>
        <taxon>Geosporobacter</taxon>
    </lineage>
</organism>
<evidence type="ECO:0000259" key="9">
    <source>
        <dbReference type="Pfam" id="PF10502"/>
    </source>
</evidence>
<evidence type="ECO:0000313" key="11">
    <source>
        <dbReference type="Proteomes" id="UP000095743"/>
    </source>
</evidence>
<feature type="transmembrane region" description="Helical" evidence="8">
    <location>
        <begin position="12"/>
        <end position="33"/>
    </location>
</feature>
<dbReference type="PROSITE" id="PS00761">
    <property type="entry name" value="SPASE_I_3"/>
    <property type="match status" value="1"/>
</dbReference>
<accession>A0A1D8GBT5</accession>
<dbReference type="EC" id="3.4.21.89" evidence="4 8"/>
<dbReference type="Proteomes" id="UP000095743">
    <property type="component" value="Chromosome"/>
</dbReference>
<dbReference type="OrthoDB" id="9802919at2"/>
<evidence type="ECO:0000256" key="2">
    <source>
        <dbReference type="ARBA" id="ARBA00004401"/>
    </source>
</evidence>
<evidence type="ECO:0000256" key="7">
    <source>
        <dbReference type="PIRSR" id="PIRSR600223-1"/>
    </source>
</evidence>
<feature type="domain" description="Peptidase S26" evidence="9">
    <location>
        <begin position="8"/>
        <end position="164"/>
    </location>
</feature>
<dbReference type="KEGG" id="gfe:Gferi_01495"/>
<dbReference type="Gene3D" id="2.10.109.10">
    <property type="entry name" value="Umud Fragment, subunit A"/>
    <property type="match status" value="1"/>
</dbReference>
<feature type="active site" evidence="7">
    <location>
        <position position="82"/>
    </location>
</feature>
<dbReference type="EMBL" id="CP017269">
    <property type="protein sequence ID" value="AOT68381.1"/>
    <property type="molecule type" value="Genomic_DNA"/>
</dbReference>
<name>A0A1D8GBT5_9FIRM</name>
<keyword evidence="11" id="KW-1185">Reference proteome</keyword>
<evidence type="ECO:0000256" key="3">
    <source>
        <dbReference type="ARBA" id="ARBA00009370"/>
    </source>
</evidence>
<keyword evidence="5 8" id="KW-0645">Protease</keyword>
<dbReference type="SUPFAM" id="SSF51306">
    <property type="entry name" value="LexA/Signal peptidase"/>
    <property type="match status" value="1"/>
</dbReference>
<dbReference type="PRINTS" id="PR00727">
    <property type="entry name" value="LEADERPTASE"/>
</dbReference>
<proteinExistence type="inferred from homology"/>
<evidence type="ECO:0000256" key="4">
    <source>
        <dbReference type="ARBA" id="ARBA00013208"/>
    </source>
</evidence>
<evidence type="ECO:0000256" key="6">
    <source>
        <dbReference type="ARBA" id="ARBA00022801"/>
    </source>
</evidence>
<evidence type="ECO:0000256" key="8">
    <source>
        <dbReference type="RuleBase" id="RU362042"/>
    </source>
</evidence>
<sequence>MNKSKNELREWLETIAIAVVLAILIKAFLFDLIQVDGNSMMPTLANHERLIVYKAGYLIHKPKAGDIVVFRYPHEPKYNFIKRVIAVEGNTVEITDGRVFVDNVPLDEPYILEVTLGDFHKRIVPENTIFVLGDNRNNSKDSRFEDVGFVPVYHVKGRALLKIWPLSKIQ</sequence>
<dbReference type="GO" id="GO:0009003">
    <property type="term" value="F:signal peptidase activity"/>
    <property type="evidence" value="ECO:0007669"/>
    <property type="project" value="UniProtKB-EC"/>
</dbReference>
<keyword evidence="8" id="KW-1133">Transmembrane helix</keyword>
<feature type="active site" evidence="7">
    <location>
        <position position="39"/>
    </location>
</feature>
<dbReference type="InterPro" id="IPR036286">
    <property type="entry name" value="LexA/Signal_pep-like_sf"/>
</dbReference>
<dbReference type="PANTHER" id="PTHR43390:SF1">
    <property type="entry name" value="CHLOROPLAST PROCESSING PEPTIDASE"/>
    <property type="match status" value="1"/>
</dbReference>
<dbReference type="GO" id="GO:0006465">
    <property type="term" value="P:signal peptide processing"/>
    <property type="evidence" value="ECO:0007669"/>
    <property type="project" value="InterPro"/>
</dbReference>
<evidence type="ECO:0000256" key="1">
    <source>
        <dbReference type="ARBA" id="ARBA00000677"/>
    </source>
</evidence>
<gene>
    <name evidence="10" type="ORF">Gferi_01495</name>
</gene>
<reference evidence="10 11" key="1">
    <citation type="submission" date="2016-09" db="EMBL/GenBank/DDBJ databases">
        <title>Genomic analysis reveals versatility of anaerobic energy metabolism of Geosporobacter ferrireducens IRF9 of phylum Firmicutes.</title>
        <authorList>
            <person name="Kim S.-J."/>
        </authorList>
    </citation>
    <scope>NUCLEOTIDE SEQUENCE [LARGE SCALE GENOMIC DNA]</scope>
    <source>
        <strain evidence="10 11">IRF9</strain>
    </source>
</reference>
<dbReference type="InterPro" id="IPR019756">
    <property type="entry name" value="Pept_S26A_signal_pept_1_Ser-AS"/>
</dbReference>
<evidence type="ECO:0000256" key="5">
    <source>
        <dbReference type="ARBA" id="ARBA00022670"/>
    </source>
</evidence>
<keyword evidence="8" id="KW-0812">Transmembrane</keyword>
<keyword evidence="8" id="KW-0472">Membrane</keyword>
<dbReference type="GO" id="GO:0004252">
    <property type="term" value="F:serine-type endopeptidase activity"/>
    <property type="evidence" value="ECO:0007669"/>
    <property type="project" value="InterPro"/>
</dbReference>
<dbReference type="STRING" id="1424294.Gferi_01495"/>
<dbReference type="GO" id="GO:0005886">
    <property type="term" value="C:plasma membrane"/>
    <property type="evidence" value="ECO:0007669"/>
    <property type="project" value="UniProtKB-SubCell"/>
</dbReference>
<dbReference type="CDD" id="cd06530">
    <property type="entry name" value="S26_SPase_I"/>
    <property type="match status" value="1"/>
</dbReference>
<dbReference type="PANTHER" id="PTHR43390">
    <property type="entry name" value="SIGNAL PEPTIDASE I"/>
    <property type="match status" value="1"/>
</dbReference>
<keyword evidence="6 8" id="KW-0378">Hydrolase</keyword>
<dbReference type="RefSeq" id="WP_069973934.1">
    <property type="nucleotide sequence ID" value="NZ_CP017269.1"/>
</dbReference>
<comment type="similarity">
    <text evidence="3 8">Belongs to the peptidase S26 family.</text>
</comment>
<dbReference type="NCBIfam" id="TIGR02227">
    <property type="entry name" value="sigpep_I_bact"/>
    <property type="match status" value="1"/>
</dbReference>
<evidence type="ECO:0000313" key="10">
    <source>
        <dbReference type="EMBL" id="AOT68381.1"/>
    </source>
</evidence>
<comment type="catalytic activity">
    <reaction evidence="1 8">
        <text>Cleavage of hydrophobic, N-terminal signal or leader sequences from secreted and periplasmic proteins.</text>
        <dbReference type="EC" id="3.4.21.89"/>
    </reaction>
</comment>
<protein>
    <recommendedName>
        <fullName evidence="4 8">Signal peptidase I</fullName>
        <ecNumber evidence="4 8">3.4.21.89</ecNumber>
    </recommendedName>
</protein>
<dbReference type="InterPro" id="IPR019758">
    <property type="entry name" value="Pept_S26A_signal_pept_1_CS"/>
</dbReference>
<dbReference type="Pfam" id="PF10502">
    <property type="entry name" value="Peptidase_S26"/>
    <property type="match status" value="1"/>
</dbReference>
<comment type="subcellular location">
    <subcellularLocation>
        <location evidence="2">Cell membrane</location>
        <topology evidence="2">Single-pass type II membrane protein</topology>
    </subcellularLocation>
    <subcellularLocation>
        <location evidence="8">Membrane</location>
        <topology evidence="8">Single-pass type II membrane protein</topology>
    </subcellularLocation>
</comment>
<dbReference type="InterPro" id="IPR000223">
    <property type="entry name" value="Pept_S26A_signal_pept_1"/>
</dbReference>